<evidence type="ECO:0000256" key="1">
    <source>
        <dbReference type="ARBA" id="ARBA00022448"/>
    </source>
</evidence>
<evidence type="ECO:0000256" key="7">
    <source>
        <dbReference type="PROSITE-ProRule" id="PRU00418"/>
    </source>
</evidence>
<dbReference type="Pfam" id="PF02255">
    <property type="entry name" value="PTS_IIA"/>
    <property type="match status" value="1"/>
</dbReference>
<evidence type="ECO:0000313" key="11">
    <source>
        <dbReference type="Proteomes" id="UP000321547"/>
    </source>
</evidence>
<dbReference type="InterPro" id="IPR003188">
    <property type="entry name" value="PTS_IIA_lac/cel"/>
</dbReference>
<proteinExistence type="predicted"/>
<comment type="cofactor">
    <cofactor evidence="6">
        <name>Mg(2+)</name>
        <dbReference type="ChEBI" id="CHEBI:18420"/>
    </cofactor>
    <text evidence="6">Binds 1 Mg(2+) ion per trimer.</text>
</comment>
<dbReference type="PROSITE" id="PS51095">
    <property type="entry name" value="PTS_EIIA_TYPE_3"/>
    <property type="match status" value="1"/>
</dbReference>
<evidence type="ECO:0000313" key="9">
    <source>
        <dbReference type="EMBL" id="SFP19252.1"/>
    </source>
</evidence>
<feature type="binding site" evidence="6">
    <location>
        <position position="82"/>
    </location>
    <ligand>
        <name>Mg(2+)</name>
        <dbReference type="ChEBI" id="CHEBI:18420"/>
        <note>ligand shared between all trimeric partners</note>
    </ligand>
</feature>
<reference evidence="8 11" key="2">
    <citation type="submission" date="2019-07" db="EMBL/GenBank/DDBJ databases">
        <title>Whole genome shotgun sequence of Halolactibacillus halophilus NBRC 100868.</title>
        <authorList>
            <person name="Hosoyama A."/>
            <person name="Uohara A."/>
            <person name="Ohji S."/>
            <person name="Ichikawa N."/>
        </authorList>
    </citation>
    <scope>NUCLEOTIDE SEQUENCE [LARGE SCALE GENOMIC DNA]</scope>
    <source>
        <strain evidence="8 11">NBRC 100868</strain>
    </source>
</reference>
<dbReference type="OrthoDB" id="350602at2"/>
<dbReference type="STRING" id="306540.SAMN05421839_10883"/>
<name>A0A1I5NC23_9BACI</name>
<feature type="modified residue" description="Phosphohistidine; by HPr" evidence="7">
    <location>
        <position position="79"/>
    </location>
</feature>
<dbReference type="InterPro" id="IPR036542">
    <property type="entry name" value="PTS_IIA_lac/cel_sf"/>
</dbReference>
<evidence type="ECO:0000313" key="8">
    <source>
        <dbReference type="EMBL" id="GEM01138.1"/>
    </source>
</evidence>
<dbReference type="EMBL" id="BJWI01000006">
    <property type="protein sequence ID" value="GEM01138.1"/>
    <property type="molecule type" value="Genomic_DNA"/>
</dbReference>
<dbReference type="EMBL" id="FOXC01000008">
    <property type="protein sequence ID" value="SFP19252.1"/>
    <property type="molecule type" value="Genomic_DNA"/>
</dbReference>
<keyword evidence="3" id="KW-0808">Transferase</keyword>
<dbReference type="AlphaFoldDB" id="A0A1I5NC23"/>
<dbReference type="PANTHER" id="PTHR34382">
    <property type="entry name" value="PTS SYSTEM N,N'-DIACETYLCHITOBIOSE-SPECIFIC EIIA COMPONENT"/>
    <property type="match status" value="1"/>
</dbReference>
<dbReference type="GO" id="GO:0046872">
    <property type="term" value="F:metal ion binding"/>
    <property type="evidence" value="ECO:0007669"/>
    <property type="project" value="UniProtKB-KW"/>
</dbReference>
<protein>
    <submittedName>
        <fullName evidence="8">PTS cellobiose transporter subunit IIA</fullName>
    </submittedName>
    <submittedName>
        <fullName evidence="9">PTS system, cellobiose-specific IIA component</fullName>
    </submittedName>
</protein>
<feature type="active site" description="Tele-phosphohistidine intermediate" evidence="5">
    <location>
        <position position="79"/>
    </location>
</feature>
<keyword evidence="4" id="KW-0598">Phosphotransferase system</keyword>
<dbReference type="SUPFAM" id="SSF46973">
    <property type="entry name" value="Enzyme IIa from lactose specific PTS, IIa-lac"/>
    <property type="match status" value="1"/>
</dbReference>
<evidence type="ECO:0000313" key="10">
    <source>
        <dbReference type="Proteomes" id="UP000242243"/>
    </source>
</evidence>
<keyword evidence="2" id="KW-0762">Sugar transport</keyword>
<gene>
    <name evidence="8" type="primary">ptcA</name>
    <name evidence="8" type="ORF">HHA03_06700</name>
    <name evidence="9" type="ORF">SAMN05421839_10883</name>
</gene>
<dbReference type="Proteomes" id="UP000321547">
    <property type="component" value="Unassembled WGS sequence"/>
</dbReference>
<dbReference type="GO" id="GO:0016740">
    <property type="term" value="F:transferase activity"/>
    <property type="evidence" value="ECO:0007669"/>
    <property type="project" value="UniProtKB-KW"/>
</dbReference>
<keyword evidence="11" id="KW-1185">Reference proteome</keyword>
<evidence type="ECO:0000256" key="4">
    <source>
        <dbReference type="ARBA" id="ARBA00022683"/>
    </source>
</evidence>
<evidence type="ECO:0000256" key="2">
    <source>
        <dbReference type="ARBA" id="ARBA00022597"/>
    </source>
</evidence>
<organism evidence="9 10">
    <name type="scientific">Halolactibacillus halophilus</name>
    <dbReference type="NCBI Taxonomy" id="306540"/>
    <lineage>
        <taxon>Bacteria</taxon>
        <taxon>Bacillati</taxon>
        <taxon>Bacillota</taxon>
        <taxon>Bacilli</taxon>
        <taxon>Bacillales</taxon>
        <taxon>Bacillaceae</taxon>
        <taxon>Halolactibacillus</taxon>
    </lineage>
</organism>
<dbReference type="Proteomes" id="UP000242243">
    <property type="component" value="Unassembled WGS sequence"/>
</dbReference>
<dbReference type="GO" id="GO:0009401">
    <property type="term" value="P:phosphoenolpyruvate-dependent sugar phosphotransferase system"/>
    <property type="evidence" value="ECO:0007669"/>
    <property type="project" value="UniProtKB-KW"/>
</dbReference>
<sequence>MSEKDQLQQKAFKIIAEAGSAKSLAVLALQAAKQQQIKAAERKLEEARKYFNAAHHYHRDLVQKEAQGKDVQLSLIFMHAEDQLMSTETIIILVEEMIEMYQLIHEK</sequence>
<dbReference type="RefSeq" id="WP_089830955.1">
    <property type="nucleotide sequence ID" value="NZ_BJWI01000006.1"/>
</dbReference>
<evidence type="ECO:0000256" key="3">
    <source>
        <dbReference type="ARBA" id="ARBA00022679"/>
    </source>
</evidence>
<keyword evidence="6" id="KW-0479">Metal-binding</keyword>
<evidence type="ECO:0000256" key="6">
    <source>
        <dbReference type="PIRSR" id="PIRSR000699-2"/>
    </source>
</evidence>
<evidence type="ECO:0000256" key="5">
    <source>
        <dbReference type="PIRSR" id="PIRSR000699-1"/>
    </source>
</evidence>
<reference evidence="9 10" key="1">
    <citation type="submission" date="2016-10" db="EMBL/GenBank/DDBJ databases">
        <authorList>
            <person name="de Groot N.N."/>
        </authorList>
    </citation>
    <scope>NUCLEOTIDE SEQUENCE [LARGE SCALE GENOMIC DNA]</scope>
    <source>
        <strain evidence="9 10">DSM 17073</strain>
    </source>
</reference>
<dbReference type="PIRSF" id="PIRSF000699">
    <property type="entry name" value="PTS_IILac_III"/>
    <property type="match status" value="1"/>
</dbReference>
<dbReference type="PANTHER" id="PTHR34382:SF7">
    <property type="entry name" value="PTS SYSTEM N,N'-DIACETYLCHITOBIOSE-SPECIFIC EIIA COMPONENT"/>
    <property type="match status" value="1"/>
</dbReference>
<accession>A0A1I5NC23</accession>
<keyword evidence="1" id="KW-0813">Transport</keyword>
<dbReference type="Gene3D" id="1.20.58.80">
    <property type="entry name" value="Phosphotransferase system, lactose/cellobiose-type IIA subunit"/>
    <property type="match status" value="1"/>
</dbReference>
<keyword evidence="6" id="KW-0460">Magnesium</keyword>